<dbReference type="InterPro" id="IPR027396">
    <property type="entry name" value="DsrEFH-like"/>
</dbReference>
<accession>A0A1C6Z2Q5</accession>
<gene>
    <name evidence="1" type="ORF">BN1044_02767</name>
</gene>
<proteinExistence type="predicted"/>
<dbReference type="Proteomes" id="UP000094844">
    <property type="component" value="Unassembled WGS sequence"/>
</dbReference>
<dbReference type="Gene3D" id="3.40.1260.10">
    <property type="entry name" value="DsrEFH-like"/>
    <property type="match status" value="1"/>
</dbReference>
<dbReference type="SUPFAM" id="SSF75169">
    <property type="entry name" value="DsrEFH-like"/>
    <property type="match status" value="1"/>
</dbReference>
<name>A0A1C6Z2Q5_HAFAL</name>
<reference evidence="1 2" key="1">
    <citation type="submission" date="2016-09" db="EMBL/GenBank/DDBJ databases">
        <authorList>
            <person name="Capua I."/>
            <person name="De Benedictis P."/>
            <person name="Joannis T."/>
            <person name="Lombin L.H."/>
            <person name="Cattoli G."/>
        </authorList>
    </citation>
    <scope>NUCLEOTIDE SEQUENCE [LARGE SCALE GENOMIC DNA]</scope>
    <source>
        <strain evidence="1 2">GB001</strain>
    </source>
</reference>
<dbReference type="STRING" id="569.A6V27_00590"/>
<organism evidence="1 2">
    <name type="scientific">Hafnia alvei</name>
    <dbReference type="NCBI Taxonomy" id="569"/>
    <lineage>
        <taxon>Bacteria</taxon>
        <taxon>Pseudomonadati</taxon>
        <taxon>Pseudomonadota</taxon>
        <taxon>Gammaproteobacteria</taxon>
        <taxon>Enterobacterales</taxon>
        <taxon>Hafniaceae</taxon>
        <taxon>Hafnia</taxon>
    </lineage>
</organism>
<dbReference type="PANTHER" id="PTHR37691:SF1">
    <property type="entry name" value="BLR3518 PROTEIN"/>
    <property type="match status" value="1"/>
</dbReference>
<sequence length="131" mass="14369">MTLTSLAAMVQASFTEKMMTKMKVVFHVSESTHCIPAFNSATNLLKARNGKYTDIHIVFTGSAISTLIADSDESPNWETLQQANVILLACENAMRANSITLDRLLMGVNSVSAGILALVEHQQEGYFYIKP</sequence>
<dbReference type="AlphaFoldDB" id="A0A1C6Z2Q5"/>
<evidence type="ECO:0000313" key="2">
    <source>
        <dbReference type="Proteomes" id="UP000094844"/>
    </source>
</evidence>
<dbReference type="Pfam" id="PF02635">
    <property type="entry name" value="DsrE"/>
    <property type="match status" value="1"/>
</dbReference>
<evidence type="ECO:0000313" key="1">
    <source>
        <dbReference type="EMBL" id="SCM53274.1"/>
    </source>
</evidence>
<protein>
    <submittedName>
        <fullName evidence="1">Uncharacterized protein</fullName>
    </submittedName>
</protein>
<dbReference type="RefSeq" id="WP_247650243.1">
    <property type="nucleotide sequence ID" value="NZ_FMIQ01000055.1"/>
</dbReference>
<dbReference type="InterPro" id="IPR003787">
    <property type="entry name" value="Sulphur_relay_DsrE/F-like"/>
</dbReference>
<dbReference type="EMBL" id="FMIQ01000055">
    <property type="protein sequence ID" value="SCM53274.1"/>
    <property type="molecule type" value="Genomic_DNA"/>
</dbReference>
<dbReference type="PANTHER" id="PTHR37691">
    <property type="entry name" value="BLR3518 PROTEIN"/>
    <property type="match status" value="1"/>
</dbReference>